<organism evidence="1 2">
    <name type="scientific">Sphingobacterium paludis</name>
    <dbReference type="NCBI Taxonomy" id="1476465"/>
    <lineage>
        <taxon>Bacteria</taxon>
        <taxon>Pseudomonadati</taxon>
        <taxon>Bacteroidota</taxon>
        <taxon>Sphingobacteriia</taxon>
        <taxon>Sphingobacteriales</taxon>
        <taxon>Sphingobacteriaceae</taxon>
        <taxon>Sphingobacterium</taxon>
    </lineage>
</organism>
<evidence type="ECO:0000313" key="1">
    <source>
        <dbReference type="EMBL" id="TDS13184.1"/>
    </source>
</evidence>
<proteinExistence type="predicted"/>
<dbReference type="RefSeq" id="WP_133640668.1">
    <property type="nucleotide sequence ID" value="NZ_SNZV01000005.1"/>
</dbReference>
<accession>A0A4R7D119</accession>
<keyword evidence="2" id="KW-1185">Reference proteome</keyword>
<protein>
    <submittedName>
        <fullName evidence="1">Uncharacterized protein</fullName>
    </submittedName>
</protein>
<evidence type="ECO:0000313" key="2">
    <source>
        <dbReference type="Proteomes" id="UP000294752"/>
    </source>
</evidence>
<gene>
    <name evidence="1" type="ORF">B0I21_105318</name>
</gene>
<dbReference type="EMBL" id="SNZV01000005">
    <property type="protein sequence ID" value="TDS13184.1"/>
    <property type="molecule type" value="Genomic_DNA"/>
</dbReference>
<comment type="caution">
    <text evidence="1">The sequence shown here is derived from an EMBL/GenBank/DDBJ whole genome shotgun (WGS) entry which is preliminary data.</text>
</comment>
<name>A0A4R7D119_9SPHI</name>
<dbReference type="Proteomes" id="UP000294752">
    <property type="component" value="Unassembled WGS sequence"/>
</dbReference>
<sequence length="68" mass="7676">MTNQVFIQLANKHVDSCDYQIREYDSKTTICCYANNPESTVAEICSNTIESRELPGSMCRTPLKRISG</sequence>
<reference evidence="1 2" key="1">
    <citation type="submission" date="2019-03" db="EMBL/GenBank/DDBJ databases">
        <title>Genomic Encyclopedia of Type Strains, Phase III (KMG-III): the genomes of soil and plant-associated and newly described type strains.</title>
        <authorList>
            <person name="Whitman W."/>
        </authorList>
    </citation>
    <scope>NUCLEOTIDE SEQUENCE [LARGE SCALE GENOMIC DNA]</scope>
    <source>
        <strain evidence="1 2">CGMCC 1.12801</strain>
    </source>
</reference>
<dbReference type="AlphaFoldDB" id="A0A4R7D119"/>